<organism evidence="11 12">
    <name type="scientific">Neobacillus vireti LMG 21834</name>
    <dbReference type="NCBI Taxonomy" id="1131730"/>
    <lineage>
        <taxon>Bacteria</taxon>
        <taxon>Bacillati</taxon>
        <taxon>Bacillota</taxon>
        <taxon>Bacilli</taxon>
        <taxon>Bacillales</taxon>
        <taxon>Bacillaceae</taxon>
        <taxon>Neobacillus</taxon>
    </lineage>
</organism>
<evidence type="ECO:0000259" key="9">
    <source>
        <dbReference type="PROSITE" id="PS01124"/>
    </source>
</evidence>
<dbReference type="PANTHER" id="PTHR42713:SF3">
    <property type="entry name" value="TRANSCRIPTIONAL REGULATORY PROTEIN HPTR"/>
    <property type="match status" value="1"/>
</dbReference>
<evidence type="ECO:0000256" key="5">
    <source>
        <dbReference type="ARBA" id="ARBA00023015"/>
    </source>
</evidence>
<dbReference type="PRINTS" id="PR00032">
    <property type="entry name" value="HTHARAC"/>
</dbReference>
<feature type="domain" description="Response regulatory" evidence="10">
    <location>
        <begin position="3"/>
        <end position="120"/>
    </location>
</feature>
<dbReference type="Proteomes" id="UP000018877">
    <property type="component" value="Unassembled WGS sequence"/>
</dbReference>
<dbReference type="Pfam" id="PF00072">
    <property type="entry name" value="Response_reg"/>
    <property type="match status" value="1"/>
</dbReference>
<dbReference type="Gene3D" id="3.40.50.2300">
    <property type="match status" value="1"/>
</dbReference>
<evidence type="ECO:0000256" key="4">
    <source>
        <dbReference type="ARBA" id="ARBA00023012"/>
    </source>
</evidence>
<feature type="domain" description="HTH araC/xylS-type" evidence="9">
    <location>
        <begin position="273"/>
        <end position="371"/>
    </location>
</feature>
<protein>
    <submittedName>
        <fullName evidence="11">Two component transcriptional regulator, arac family protein</fullName>
    </submittedName>
</protein>
<evidence type="ECO:0000256" key="3">
    <source>
        <dbReference type="ARBA" id="ARBA00022553"/>
    </source>
</evidence>
<evidence type="ECO:0000313" key="12">
    <source>
        <dbReference type="Proteomes" id="UP000018877"/>
    </source>
</evidence>
<dbReference type="InterPro" id="IPR018060">
    <property type="entry name" value="HTH_AraC"/>
</dbReference>
<name>A0AB94ISX1_9BACI</name>
<dbReference type="SUPFAM" id="SSF52172">
    <property type="entry name" value="CheY-like"/>
    <property type="match status" value="1"/>
</dbReference>
<keyword evidence="4" id="KW-0902">Two-component regulatory system</keyword>
<dbReference type="SMART" id="SM00342">
    <property type="entry name" value="HTH_ARAC"/>
    <property type="match status" value="1"/>
</dbReference>
<dbReference type="GO" id="GO:0000160">
    <property type="term" value="P:phosphorelay signal transduction system"/>
    <property type="evidence" value="ECO:0007669"/>
    <property type="project" value="UniProtKB-KW"/>
</dbReference>
<dbReference type="PANTHER" id="PTHR42713">
    <property type="entry name" value="HISTIDINE KINASE-RELATED"/>
    <property type="match status" value="1"/>
</dbReference>
<keyword evidence="6" id="KW-0238">DNA-binding</keyword>
<keyword evidence="5" id="KW-0805">Transcription regulation</keyword>
<evidence type="ECO:0000256" key="7">
    <source>
        <dbReference type="ARBA" id="ARBA00023163"/>
    </source>
</evidence>
<dbReference type="InterPro" id="IPR009057">
    <property type="entry name" value="Homeodomain-like_sf"/>
</dbReference>
<evidence type="ECO:0000256" key="1">
    <source>
        <dbReference type="ARBA" id="ARBA00004496"/>
    </source>
</evidence>
<dbReference type="InterPro" id="IPR011006">
    <property type="entry name" value="CheY-like_superfamily"/>
</dbReference>
<dbReference type="InterPro" id="IPR001789">
    <property type="entry name" value="Sig_transdc_resp-reg_receiver"/>
</dbReference>
<dbReference type="GO" id="GO:0003700">
    <property type="term" value="F:DNA-binding transcription factor activity"/>
    <property type="evidence" value="ECO:0007669"/>
    <property type="project" value="InterPro"/>
</dbReference>
<keyword evidence="2" id="KW-0963">Cytoplasm</keyword>
<evidence type="ECO:0000259" key="10">
    <source>
        <dbReference type="PROSITE" id="PS50110"/>
    </source>
</evidence>
<reference evidence="11 12" key="1">
    <citation type="journal article" date="2014" name="Environ. Microbiol.">
        <title>The nitrate-ammonifying and nosZ-carrying bacterium Bacillus vireti is a potent source and sink for nitric and nitrous oxide under high nitrate conditions.</title>
        <authorList>
            <person name="Mania D."/>
            <person name="Heylen K."/>
            <person name="van Spanning R.J."/>
            <person name="Frostegard A."/>
        </authorList>
    </citation>
    <scope>NUCLEOTIDE SEQUENCE [LARGE SCALE GENOMIC DNA]</scope>
    <source>
        <strain evidence="11 12">LMG 21834</strain>
    </source>
</reference>
<dbReference type="AlphaFoldDB" id="A0AB94ISX1"/>
<dbReference type="Gene3D" id="1.10.10.60">
    <property type="entry name" value="Homeodomain-like"/>
    <property type="match status" value="2"/>
</dbReference>
<comment type="subcellular location">
    <subcellularLocation>
        <location evidence="1">Cytoplasm</location>
    </subcellularLocation>
</comment>
<proteinExistence type="predicted"/>
<dbReference type="GO" id="GO:0043565">
    <property type="term" value="F:sequence-specific DNA binding"/>
    <property type="evidence" value="ECO:0007669"/>
    <property type="project" value="InterPro"/>
</dbReference>
<keyword evidence="12" id="KW-1185">Reference proteome</keyword>
<dbReference type="InterPro" id="IPR020449">
    <property type="entry name" value="Tscrpt_reg_AraC-type_HTH"/>
</dbReference>
<evidence type="ECO:0000256" key="6">
    <source>
        <dbReference type="ARBA" id="ARBA00023125"/>
    </source>
</evidence>
<dbReference type="EMBL" id="ALAN01000026">
    <property type="protein sequence ID" value="ETI70155.1"/>
    <property type="molecule type" value="Genomic_DNA"/>
</dbReference>
<comment type="caution">
    <text evidence="11">The sequence shown here is derived from an EMBL/GenBank/DDBJ whole genome shotgun (WGS) entry which is preliminary data.</text>
</comment>
<dbReference type="SUPFAM" id="SSF46689">
    <property type="entry name" value="Homeodomain-like"/>
    <property type="match status" value="2"/>
</dbReference>
<gene>
    <name evidence="11" type="ORF">BAVI_03679</name>
</gene>
<dbReference type="CDD" id="cd17536">
    <property type="entry name" value="REC_YesN-like"/>
    <property type="match status" value="1"/>
</dbReference>
<feature type="modified residue" description="4-aspartylphosphate" evidence="8">
    <location>
        <position position="55"/>
    </location>
</feature>
<dbReference type="PROSITE" id="PS01124">
    <property type="entry name" value="HTH_ARAC_FAMILY_2"/>
    <property type="match status" value="1"/>
</dbReference>
<keyword evidence="7" id="KW-0804">Transcription</keyword>
<evidence type="ECO:0000256" key="2">
    <source>
        <dbReference type="ARBA" id="ARBA00022490"/>
    </source>
</evidence>
<evidence type="ECO:0000256" key="8">
    <source>
        <dbReference type="PROSITE-ProRule" id="PRU00169"/>
    </source>
</evidence>
<dbReference type="Pfam" id="PF12833">
    <property type="entry name" value="HTH_18"/>
    <property type="match status" value="1"/>
</dbReference>
<keyword evidence="3 8" id="KW-0597">Phosphoprotein</keyword>
<dbReference type="InterPro" id="IPR051552">
    <property type="entry name" value="HptR"/>
</dbReference>
<sequence>MIKMVIADDEWLIRESLVKSIDWDALGINITGTASNGIEALELVKTEAPQLLLTDIRMPGISGLELIEALKNEHSHMKIIILTGFSEFSYAQKAIKLGVNDFILKPINENELITIVNRLVEEIQTEEKEIDERKKWYVINYLKGLREYQPAFFEQSAPLWKQFAVLSFEEATNGQAIAAKINHRFPNSWNIHDDHSEGILIIYEIADKKETFEELTKIFSDFDGYVGCSEIAADPEQLPALYKQSLIARGQIKIAGKTGCLFFEQLDSYFKIQELLEYINSHYHEQISLQNFSAAFYISDSYLSRIFKQYTGQNFIDYVTKLRIEKAKELLLYSSLKTNEISHSIGYADSRYFSQIFKKLTGYTPSEFKQTAKRKTP</sequence>
<evidence type="ECO:0000313" key="11">
    <source>
        <dbReference type="EMBL" id="ETI70155.1"/>
    </source>
</evidence>
<dbReference type="GO" id="GO:0005737">
    <property type="term" value="C:cytoplasm"/>
    <property type="evidence" value="ECO:0007669"/>
    <property type="project" value="UniProtKB-SubCell"/>
</dbReference>
<dbReference type="SMART" id="SM00448">
    <property type="entry name" value="REC"/>
    <property type="match status" value="1"/>
</dbReference>
<accession>A0AB94ISX1</accession>
<dbReference type="PROSITE" id="PS50110">
    <property type="entry name" value="RESPONSE_REGULATORY"/>
    <property type="match status" value="1"/>
</dbReference>